<comment type="caution">
    <text evidence="1">The sequence shown here is derived from an EMBL/GenBank/DDBJ whole genome shotgun (WGS) entry which is preliminary data.</text>
</comment>
<organism evidence="1 2">
    <name type="scientific">Elysia crispata</name>
    <name type="common">lettuce slug</name>
    <dbReference type="NCBI Taxonomy" id="231223"/>
    <lineage>
        <taxon>Eukaryota</taxon>
        <taxon>Metazoa</taxon>
        <taxon>Spiralia</taxon>
        <taxon>Lophotrochozoa</taxon>
        <taxon>Mollusca</taxon>
        <taxon>Gastropoda</taxon>
        <taxon>Heterobranchia</taxon>
        <taxon>Euthyneura</taxon>
        <taxon>Panpulmonata</taxon>
        <taxon>Sacoglossa</taxon>
        <taxon>Placobranchoidea</taxon>
        <taxon>Plakobranchidae</taxon>
        <taxon>Elysia</taxon>
    </lineage>
</organism>
<name>A0AAE0YUU8_9GAST</name>
<sequence>MNRGGDREKDWLNQQPNWSRALLSDLFLGRRWASQPRSLVSPSSTARPTAVAACSLWRYRRLPSENFEGYYKLDQTAGTITAAVAATKFSIGLNSSNAPTSNWSVFNSTLPALQARVGSDYRPGNDQFKIGITAMFVDALNLAPSKDTTSPRSASPPCLWTPSIWHRLKIRPV</sequence>
<dbReference type="AlphaFoldDB" id="A0AAE0YUU8"/>
<accession>A0AAE0YUU8</accession>
<proteinExistence type="predicted"/>
<reference evidence="1" key="1">
    <citation type="journal article" date="2023" name="G3 (Bethesda)">
        <title>A reference genome for the long-term kleptoplast-retaining sea slug Elysia crispata morphotype clarki.</title>
        <authorList>
            <person name="Eastman K.E."/>
            <person name="Pendleton A.L."/>
            <person name="Shaikh M.A."/>
            <person name="Suttiyut T."/>
            <person name="Ogas R."/>
            <person name="Tomko P."/>
            <person name="Gavelis G."/>
            <person name="Widhalm J.R."/>
            <person name="Wisecaver J.H."/>
        </authorList>
    </citation>
    <scope>NUCLEOTIDE SEQUENCE</scope>
    <source>
        <strain evidence="1">ECLA1</strain>
    </source>
</reference>
<evidence type="ECO:0000313" key="2">
    <source>
        <dbReference type="Proteomes" id="UP001283361"/>
    </source>
</evidence>
<gene>
    <name evidence="1" type="ORF">RRG08_056130</name>
</gene>
<evidence type="ECO:0000313" key="1">
    <source>
        <dbReference type="EMBL" id="KAK3757744.1"/>
    </source>
</evidence>
<dbReference type="EMBL" id="JAWDGP010005334">
    <property type="protein sequence ID" value="KAK3757744.1"/>
    <property type="molecule type" value="Genomic_DNA"/>
</dbReference>
<dbReference type="Proteomes" id="UP001283361">
    <property type="component" value="Unassembled WGS sequence"/>
</dbReference>
<keyword evidence="2" id="KW-1185">Reference proteome</keyword>
<protein>
    <submittedName>
        <fullName evidence="1">Uncharacterized protein</fullName>
    </submittedName>
</protein>